<proteinExistence type="predicted"/>
<dbReference type="AlphaFoldDB" id="A0A0N0BK40"/>
<accession>A0A0N0BK40</accession>
<gene>
    <name evidence="2" type="ORF">WN51_06468</name>
</gene>
<dbReference type="Proteomes" id="UP000053105">
    <property type="component" value="Unassembled WGS sequence"/>
</dbReference>
<sequence>MEENLIVTVTLLSKRSLSSRIVVNISHFFSCIRNEIYRTPGKIYIWHWIPVDGAPQARIAIHLALINHDRVDLGLATPKQVPLSFNKIVRVESCSYSIVQPSICVFYTLSNVCCKFSSGVHESIHFTNFPKQRHERETIERNSTNVKIPAIDVTKPGPNEATATSPQQSAT</sequence>
<keyword evidence="3" id="KW-1185">Reference proteome</keyword>
<organism evidence="2 3">
    <name type="scientific">Melipona quadrifasciata</name>
    <dbReference type="NCBI Taxonomy" id="166423"/>
    <lineage>
        <taxon>Eukaryota</taxon>
        <taxon>Metazoa</taxon>
        <taxon>Ecdysozoa</taxon>
        <taxon>Arthropoda</taxon>
        <taxon>Hexapoda</taxon>
        <taxon>Insecta</taxon>
        <taxon>Pterygota</taxon>
        <taxon>Neoptera</taxon>
        <taxon>Endopterygota</taxon>
        <taxon>Hymenoptera</taxon>
        <taxon>Apocrita</taxon>
        <taxon>Aculeata</taxon>
        <taxon>Apoidea</taxon>
        <taxon>Anthophila</taxon>
        <taxon>Apidae</taxon>
        <taxon>Melipona</taxon>
    </lineage>
</organism>
<reference evidence="2 3" key="1">
    <citation type="submission" date="2015-07" db="EMBL/GenBank/DDBJ databases">
        <title>The genome of Melipona quadrifasciata.</title>
        <authorList>
            <person name="Pan H."/>
            <person name="Kapheim K."/>
        </authorList>
    </citation>
    <scope>NUCLEOTIDE SEQUENCE [LARGE SCALE GENOMIC DNA]</scope>
    <source>
        <strain evidence="2">0111107301</strain>
        <tissue evidence="2">Whole body</tissue>
    </source>
</reference>
<dbReference type="OrthoDB" id="10543054at2759"/>
<evidence type="ECO:0000313" key="2">
    <source>
        <dbReference type="EMBL" id="KOX80054.1"/>
    </source>
</evidence>
<feature type="compositionally biased region" description="Polar residues" evidence="1">
    <location>
        <begin position="161"/>
        <end position="171"/>
    </location>
</feature>
<feature type="region of interest" description="Disordered" evidence="1">
    <location>
        <begin position="150"/>
        <end position="171"/>
    </location>
</feature>
<protein>
    <submittedName>
        <fullName evidence="2">Uncharacterized protein</fullName>
    </submittedName>
</protein>
<evidence type="ECO:0000256" key="1">
    <source>
        <dbReference type="SAM" id="MobiDB-lite"/>
    </source>
</evidence>
<name>A0A0N0BK40_9HYME</name>
<evidence type="ECO:0000313" key="3">
    <source>
        <dbReference type="Proteomes" id="UP000053105"/>
    </source>
</evidence>
<dbReference type="EMBL" id="KQ435709">
    <property type="protein sequence ID" value="KOX80054.1"/>
    <property type="molecule type" value="Genomic_DNA"/>
</dbReference>